<dbReference type="InterPro" id="IPR003615">
    <property type="entry name" value="HNH_nuc"/>
</dbReference>
<evidence type="ECO:0000313" key="3">
    <source>
        <dbReference type="Proteomes" id="UP000249082"/>
    </source>
</evidence>
<evidence type="ECO:0000313" key="2">
    <source>
        <dbReference type="EMBL" id="PZQ55761.1"/>
    </source>
</evidence>
<gene>
    <name evidence="2" type="ORF">DI555_06965</name>
</gene>
<dbReference type="AlphaFoldDB" id="A0A2W5NQG8"/>
<dbReference type="SUPFAM" id="SSF54060">
    <property type="entry name" value="His-Me finger endonucleases"/>
    <property type="match status" value="1"/>
</dbReference>
<keyword evidence="2" id="KW-0378">Hydrolase</keyword>
<proteinExistence type="predicted"/>
<dbReference type="Gene3D" id="3.90.75.10">
    <property type="entry name" value="Homing Intron 3 (I-ppo) Encoded Endonuclease, Chain A"/>
    <property type="match status" value="1"/>
</dbReference>
<evidence type="ECO:0000259" key="1">
    <source>
        <dbReference type="Pfam" id="PF13392"/>
    </source>
</evidence>
<organism evidence="2 3">
    <name type="scientific">Novosphingobium pentaromativorans</name>
    <dbReference type="NCBI Taxonomy" id="205844"/>
    <lineage>
        <taxon>Bacteria</taxon>
        <taxon>Pseudomonadati</taxon>
        <taxon>Pseudomonadota</taxon>
        <taxon>Alphaproteobacteria</taxon>
        <taxon>Sphingomonadales</taxon>
        <taxon>Sphingomonadaceae</taxon>
        <taxon>Novosphingobium</taxon>
    </lineage>
</organism>
<comment type="caution">
    <text evidence="2">The sequence shown here is derived from an EMBL/GenBank/DDBJ whole genome shotgun (WGS) entry which is preliminary data.</text>
</comment>
<protein>
    <submittedName>
        <fullName evidence="2">HNH endonuclease</fullName>
    </submittedName>
</protein>
<reference evidence="2 3" key="1">
    <citation type="submission" date="2017-08" db="EMBL/GenBank/DDBJ databases">
        <title>Infants hospitalized years apart are colonized by the same room-sourced microbial strains.</title>
        <authorList>
            <person name="Brooks B."/>
            <person name="Olm M.R."/>
            <person name="Firek B.A."/>
            <person name="Baker R."/>
            <person name="Thomas B.C."/>
            <person name="Morowitz M.J."/>
            <person name="Banfield J.F."/>
        </authorList>
    </citation>
    <scope>NUCLEOTIDE SEQUENCE [LARGE SCALE GENOMIC DNA]</scope>
    <source>
        <strain evidence="2">S2_005_002_R2_33</strain>
    </source>
</reference>
<dbReference type="InterPro" id="IPR044930">
    <property type="entry name" value="Homing_endonuclease_His-Me"/>
</dbReference>
<name>A0A2W5NQG8_9SPHN</name>
<dbReference type="Pfam" id="PF13392">
    <property type="entry name" value="HNH_3"/>
    <property type="match status" value="1"/>
</dbReference>
<dbReference type="GO" id="GO:0004519">
    <property type="term" value="F:endonuclease activity"/>
    <property type="evidence" value="ECO:0007669"/>
    <property type="project" value="UniProtKB-KW"/>
</dbReference>
<dbReference type="EMBL" id="QFPX01000005">
    <property type="protein sequence ID" value="PZQ55761.1"/>
    <property type="molecule type" value="Genomic_DNA"/>
</dbReference>
<keyword evidence="2" id="KW-0540">Nuclease</keyword>
<sequence>MNFGGPGKLVHRVMYSLVVGDPGEMLVCHTCDNPSCCNPDHLFLGTNQDNMDDMNAKGRAIHPAGDAHANSKIADADVRGIRESTESSSALARKFGVSASLIAQIRKRKSRKAIP</sequence>
<accession>A0A2W5NQG8</accession>
<keyword evidence="2" id="KW-0255">Endonuclease</keyword>
<dbReference type="InterPro" id="IPR044925">
    <property type="entry name" value="His-Me_finger_sf"/>
</dbReference>
<feature type="domain" description="HNH nuclease" evidence="1">
    <location>
        <begin position="8"/>
        <end position="51"/>
    </location>
</feature>
<dbReference type="Proteomes" id="UP000249082">
    <property type="component" value="Unassembled WGS sequence"/>
</dbReference>